<dbReference type="PANTHER" id="PTHR43386:SF25">
    <property type="entry name" value="PEPTIDE ABC TRANSPORTER PERMEASE PROTEIN"/>
    <property type="match status" value="1"/>
</dbReference>
<evidence type="ECO:0000256" key="2">
    <source>
        <dbReference type="ARBA" id="ARBA00022448"/>
    </source>
</evidence>
<dbReference type="PANTHER" id="PTHR43386">
    <property type="entry name" value="OLIGOPEPTIDE TRANSPORT SYSTEM PERMEASE PROTEIN APPC"/>
    <property type="match status" value="1"/>
</dbReference>
<evidence type="ECO:0000256" key="6">
    <source>
        <dbReference type="ARBA" id="ARBA00023136"/>
    </source>
</evidence>
<keyword evidence="2 7" id="KW-0813">Transport</keyword>
<dbReference type="GO" id="GO:0055085">
    <property type="term" value="P:transmembrane transport"/>
    <property type="evidence" value="ECO:0007669"/>
    <property type="project" value="InterPro"/>
</dbReference>
<dbReference type="InterPro" id="IPR000515">
    <property type="entry name" value="MetI-like"/>
</dbReference>
<evidence type="ECO:0000256" key="5">
    <source>
        <dbReference type="ARBA" id="ARBA00022989"/>
    </source>
</evidence>
<dbReference type="PROSITE" id="PS50928">
    <property type="entry name" value="ABC_TM1"/>
    <property type="match status" value="1"/>
</dbReference>
<dbReference type="EMBL" id="QAID01000027">
    <property type="protein sequence ID" value="MDN4576869.1"/>
    <property type="molecule type" value="Genomic_DNA"/>
</dbReference>
<comment type="caution">
    <text evidence="9">The sequence shown here is derived from an EMBL/GenBank/DDBJ whole genome shotgun (WGS) entry which is preliminary data.</text>
</comment>
<dbReference type="Proteomes" id="UP001172788">
    <property type="component" value="Unassembled WGS sequence"/>
</dbReference>
<evidence type="ECO:0000313" key="11">
    <source>
        <dbReference type="Proteomes" id="UP001172788"/>
    </source>
</evidence>
<evidence type="ECO:0000256" key="3">
    <source>
        <dbReference type="ARBA" id="ARBA00022475"/>
    </source>
</evidence>
<feature type="transmembrane region" description="Helical" evidence="7">
    <location>
        <begin position="100"/>
        <end position="124"/>
    </location>
</feature>
<keyword evidence="6 7" id="KW-0472">Membrane</keyword>
<feature type="transmembrane region" description="Helical" evidence="7">
    <location>
        <begin position="264"/>
        <end position="285"/>
    </location>
</feature>
<evidence type="ECO:0000256" key="1">
    <source>
        <dbReference type="ARBA" id="ARBA00004651"/>
    </source>
</evidence>
<dbReference type="Gene3D" id="1.10.3720.10">
    <property type="entry name" value="MetI-like"/>
    <property type="match status" value="1"/>
</dbReference>
<comment type="subcellular location">
    <subcellularLocation>
        <location evidence="1 7">Cell membrane</location>
        <topology evidence="1 7">Multi-pass membrane protein</topology>
    </subcellularLocation>
</comment>
<feature type="transmembrane region" description="Helical" evidence="7">
    <location>
        <begin position="226"/>
        <end position="244"/>
    </location>
</feature>
<organism evidence="9 12">
    <name type="scientific">Pandoraea cepalis</name>
    <dbReference type="NCBI Taxonomy" id="2508294"/>
    <lineage>
        <taxon>Bacteria</taxon>
        <taxon>Pseudomonadati</taxon>
        <taxon>Pseudomonadota</taxon>
        <taxon>Betaproteobacteria</taxon>
        <taxon>Burkholderiales</taxon>
        <taxon>Burkholderiaceae</taxon>
        <taxon>Pandoraea</taxon>
    </lineage>
</organism>
<name>A0AAW7MHQ0_9BURK</name>
<sequence length="303" mass="32094">MNSIDMADSGTTPAALVEIRRRSGIAALLGRAAKTPRGAVGLLLLGTVVALAFLGPWFAAHSPYDFFGAPYQAPDAEFPLGTDNMGRDTLSRLLFGGRTLLTLAICATVCTMVIGTLLGLFAGHARGRADSIVMRLLDVILAFPDRVLVLLCVAVLGTSNLVMVLSIALAFAPGIARVARATTIEVASREFVEYAEALGLSRWRLLTREILPNILTPLMVEAGFRLTWAIGLVAGMNFLGFGVQPPNADWGLMINECREGMLMQPWPVAAPLICIAVFLIGVTLFGDALSRAAGRTISVGGKA</sequence>
<dbReference type="CDD" id="cd06261">
    <property type="entry name" value="TM_PBP2"/>
    <property type="match status" value="1"/>
</dbReference>
<feature type="domain" description="ABC transmembrane type-1" evidence="8">
    <location>
        <begin position="97"/>
        <end position="286"/>
    </location>
</feature>
<gene>
    <name evidence="9" type="ORF">DBA34_03125</name>
    <name evidence="10" type="ORF">DBB29_01860</name>
</gene>
<evidence type="ECO:0000256" key="4">
    <source>
        <dbReference type="ARBA" id="ARBA00022692"/>
    </source>
</evidence>
<dbReference type="GO" id="GO:0005886">
    <property type="term" value="C:plasma membrane"/>
    <property type="evidence" value="ECO:0007669"/>
    <property type="project" value="UniProtKB-SubCell"/>
</dbReference>
<dbReference type="EMBL" id="QAIC01000027">
    <property type="protein sequence ID" value="MDN4572262.1"/>
    <property type="molecule type" value="Genomic_DNA"/>
</dbReference>
<dbReference type="InterPro" id="IPR035906">
    <property type="entry name" value="MetI-like_sf"/>
</dbReference>
<evidence type="ECO:0000313" key="9">
    <source>
        <dbReference type="EMBL" id="MDN4572262.1"/>
    </source>
</evidence>
<evidence type="ECO:0000256" key="7">
    <source>
        <dbReference type="RuleBase" id="RU363032"/>
    </source>
</evidence>
<protein>
    <submittedName>
        <fullName evidence="9">Peptide ABC transporter permease</fullName>
    </submittedName>
</protein>
<evidence type="ECO:0000313" key="10">
    <source>
        <dbReference type="EMBL" id="MDN4576869.1"/>
    </source>
</evidence>
<dbReference type="Proteomes" id="UP001172791">
    <property type="component" value="Unassembled WGS sequence"/>
</dbReference>
<keyword evidence="4 7" id="KW-0812">Transmembrane</keyword>
<feature type="transmembrane region" description="Helical" evidence="7">
    <location>
        <begin position="136"/>
        <end position="156"/>
    </location>
</feature>
<accession>A0AAW7MHQ0</accession>
<keyword evidence="5 7" id="KW-1133">Transmembrane helix</keyword>
<evidence type="ECO:0000313" key="12">
    <source>
        <dbReference type="Proteomes" id="UP001172791"/>
    </source>
</evidence>
<reference evidence="9" key="1">
    <citation type="submission" date="2018-04" db="EMBL/GenBank/DDBJ databases">
        <authorList>
            <person name="Jy Z."/>
        </authorList>
    </citation>
    <scope>NUCLEOTIDE SEQUENCE</scope>
    <source>
        <strain evidence="10">AS13</strain>
        <strain evidence="9">LA18</strain>
    </source>
</reference>
<keyword evidence="11" id="KW-1185">Reference proteome</keyword>
<feature type="transmembrane region" description="Helical" evidence="7">
    <location>
        <begin position="162"/>
        <end position="179"/>
    </location>
</feature>
<evidence type="ECO:0000259" key="8">
    <source>
        <dbReference type="PROSITE" id="PS50928"/>
    </source>
</evidence>
<keyword evidence="3" id="KW-1003">Cell membrane</keyword>
<dbReference type="AlphaFoldDB" id="A0AAW7MHQ0"/>
<dbReference type="Pfam" id="PF00528">
    <property type="entry name" value="BPD_transp_1"/>
    <property type="match status" value="1"/>
</dbReference>
<proteinExistence type="inferred from homology"/>
<comment type="similarity">
    <text evidence="7">Belongs to the binding-protein-dependent transport system permease family.</text>
</comment>
<dbReference type="SUPFAM" id="SSF161098">
    <property type="entry name" value="MetI-like"/>
    <property type="match status" value="1"/>
</dbReference>
<dbReference type="InterPro" id="IPR050366">
    <property type="entry name" value="BP-dependent_transpt_permease"/>
</dbReference>
<feature type="transmembrane region" description="Helical" evidence="7">
    <location>
        <begin position="39"/>
        <end position="59"/>
    </location>
</feature>